<gene>
    <name evidence="2" type="ORF">S01H1_76105</name>
</gene>
<dbReference type="InterPro" id="IPR016136">
    <property type="entry name" value="DNA_helicase_N/primase_C"/>
</dbReference>
<feature type="domain" description="DNA primase DnaB-helicase binding" evidence="1">
    <location>
        <begin position="36"/>
        <end position="89"/>
    </location>
</feature>
<dbReference type="InterPro" id="IPR019475">
    <property type="entry name" value="DNA_primase_DnaB-bd"/>
</dbReference>
<evidence type="ECO:0000313" key="2">
    <source>
        <dbReference type="EMBL" id="GAG53041.1"/>
    </source>
</evidence>
<dbReference type="AlphaFoldDB" id="X0ZYD7"/>
<sequence length="237" mass="27104">LKIMVLPQGHDPDSFITKNGAEKFLSLAKNSITGLKFLIDMQLKEYRKDIPEEKVKIVREIIKEIENIPDAILGSEYIKQIGEYLGIDENLLRATAKYKPSEEKQVVQNSFLTAEKRLLQIIFTDSQIASSLFKEISPADLQGIKSEPIFTTFQDYFQNGKTPDFFKFKKKIEPALLSFLSEVLLEESNPPTIEEARDCLSSLRQISLTNQLTRLKSQIPSLVKRKELDKIPSIQKK</sequence>
<dbReference type="PANTHER" id="PTHR30313:SF2">
    <property type="entry name" value="DNA PRIMASE"/>
    <property type="match status" value="1"/>
</dbReference>
<evidence type="ECO:0000259" key="1">
    <source>
        <dbReference type="Pfam" id="PF10410"/>
    </source>
</evidence>
<dbReference type="Pfam" id="PF10410">
    <property type="entry name" value="DnaB_bind"/>
    <property type="match status" value="1"/>
</dbReference>
<dbReference type="EMBL" id="BARS01051055">
    <property type="protein sequence ID" value="GAG53041.1"/>
    <property type="molecule type" value="Genomic_DNA"/>
</dbReference>
<feature type="non-terminal residue" evidence="2">
    <location>
        <position position="1"/>
    </location>
</feature>
<dbReference type="GO" id="GO:0006269">
    <property type="term" value="P:DNA replication, synthesis of primer"/>
    <property type="evidence" value="ECO:0007669"/>
    <property type="project" value="TreeGrafter"/>
</dbReference>
<dbReference type="GO" id="GO:0005737">
    <property type="term" value="C:cytoplasm"/>
    <property type="evidence" value="ECO:0007669"/>
    <property type="project" value="TreeGrafter"/>
</dbReference>
<comment type="caution">
    <text evidence="2">The sequence shown here is derived from an EMBL/GenBank/DDBJ whole genome shotgun (WGS) entry which is preliminary data.</text>
</comment>
<organism evidence="2">
    <name type="scientific">marine sediment metagenome</name>
    <dbReference type="NCBI Taxonomy" id="412755"/>
    <lineage>
        <taxon>unclassified sequences</taxon>
        <taxon>metagenomes</taxon>
        <taxon>ecological metagenomes</taxon>
    </lineage>
</organism>
<dbReference type="InterPro" id="IPR050219">
    <property type="entry name" value="DnaG_primase"/>
</dbReference>
<protein>
    <recommendedName>
        <fullName evidence="1">DNA primase DnaB-helicase binding domain-containing protein</fullName>
    </recommendedName>
</protein>
<dbReference type="PANTHER" id="PTHR30313">
    <property type="entry name" value="DNA PRIMASE"/>
    <property type="match status" value="1"/>
</dbReference>
<accession>X0ZYD7</accession>
<dbReference type="SUPFAM" id="SSF56731">
    <property type="entry name" value="DNA primase core"/>
    <property type="match status" value="1"/>
</dbReference>
<dbReference type="Gene3D" id="1.10.860.10">
    <property type="entry name" value="DNAb Helicase, Chain A"/>
    <property type="match status" value="1"/>
</dbReference>
<dbReference type="GO" id="GO:0016779">
    <property type="term" value="F:nucleotidyltransferase activity"/>
    <property type="evidence" value="ECO:0007669"/>
    <property type="project" value="InterPro"/>
</dbReference>
<reference evidence="2" key="1">
    <citation type="journal article" date="2014" name="Front. Microbiol.">
        <title>High frequency of phylogenetically diverse reductive dehalogenase-homologous genes in deep subseafloor sedimentary metagenomes.</title>
        <authorList>
            <person name="Kawai M."/>
            <person name="Futagami T."/>
            <person name="Toyoda A."/>
            <person name="Takaki Y."/>
            <person name="Nishi S."/>
            <person name="Hori S."/>
            <person name="Arai W."/>
            <person name="Tsubouchi T."/>
            <person name="Morono Y."/>
            <person name="Uchiyama I."/>
            <person name="Ito T."/>
            <person name="Fujiyama A."/>
            <person name="Inagaki F."/>
            <person name="Takami H."/>
        </authorList>
    </citation>
    <scope>NUCLEOTIDE SEQUENCE</scope>
    <source>
        <strain evidence="2">Expedition CK06-06</strain>
    </source>
</reference>
<proteinExistence type="predicted"/>
<feature type="non-terminal residue" evidence="2">
    <location>
        <position position="237"/>
    </location>
</feature>
<name>X0ZYD7_9ZZZZ</name>